<organism evidence="1 2">
    <name type="scientific">Paracoccidioides lutzii (strain ATCC MYA-826 / Pb01)</name>
    <name type="common">Paracoccidioides brasiliensis</name>
    <dbReference type="NCBI Taxonomy" id="502779"/>
    <lineage>
        <taxon>Eukaryota</taxon>
        <taxon>Fungi</taxon>
        <taxon>Dikarya</taxon>
        <taxon>Ascomycota</taxon>
        <taxon>Pezizomycotina</taxon>
        <taxon>Eurotiomycetes</taxon>
        <taxon>Eurotiomycetidae</taxon>
        <taxon>Onygenales</taxon>
        <taxon>Ajellomycetaceae</taxon>
        <taxon>Paracoccidioides</taxon>
    </lineage>
</organism>
<proteinExistence type="predicted"/>
<reference evidence="1 2" key="1">
    <citation type="journal article" date="2011" name="PLoS Genet.">
        <title>Comparative genomic analysis of human fungal pathogens causing paracoccidioidomycosis.</title>
        <authorList>
            <person name="Desjardins C.A."/>
            <person name="Champion M.D."/>
            <person name="Holder J.W."/>
            <person name="Muszewska A."/>
            <person name="Goldberg J."/>
            <person name="Bailao A.M."/>
            <person name="Brigido M.M."/>
            <person name="Ferreira M.E."/>
            <person name="Garcia A.M."/>
            <person name="Grynberg M."/>
            <person name="Gujja S."/>
            <person name="Heiman D.I."/>
            <person name="Henn M.R."/>
            <person name="Kodira C.D."/>
            <person name="Leon-Narvaez H."/>
            <person name="Longo L.V."/>
            <person name="Ma L.J."/>
            <person name="Malavazi I."/>
            <person name="Matsuo A.L."/>
            <person name="Morais F.V."/>
            <person name="Pereira M."/>
            <person name="Rodriguez-Brito S."/>
            <person name="Sakthikumar S."/>
            <person name="Salem-Izacc S.M."/>
            <person name="Sykes S.M."/>
            <person name="Teixeira M.M."/>
            <person name="Vallejo M.C."/>
            <person name="Walter M.E."/>
            <person name="Yandava C."/>
            <person name="Young S."/>
            <person name="Zeng Q."/>
            <person name="Zucker J."/>
            <person name="Felipe M.S."/>
            <person name="Goldman G.H."/>
            <person name="Haas B.J."/>
            <person name="McEwen J.G."/>
            <person name="Nino-Vega G."/>
            <person name="Puccia R."/>
            <person name="San-Blas G."/>
            <person name="Soares C.M."/>
            <person name="Birren B.W."/>
            <person name="Cuomo C.A."/>
        </authorList>
    </citation>
    <scope>NUCLEOTIDE SEQUENCE [LARGE SCALE GENOMIC DNA]</scope>
    <source>
        <strain evidence="2">ATCC MYA-826 / Pb01</strain>
    </source>
</reference>
<dbReference type="VEuPathDB" id="FungiDB:PAAG_04975"/>
<gene>
    <name evidence="1" type="ORF">PAAG_04975</name>
</gene>
<evidence type="ECO:0000313" key="2">
    <source>
        <dbReference type="Proteomes" id="UP000002059"/>
    </source>
</evidence>
<dbReference type="RefSeq" id="XP_015699656.1">
    <property type="nucleotide sequence ID" value="XM_015845430.1"/>
</dbReference>
<protein>
    <submittedName>
        <fullName evidence="1">Uncharacterized protein</fullName>
    </submittedName>
</protein>
<name>C1H2I2_PARBA</name>
<dbReference type="GeneID" id="9096075"/>
<dbReference type="HOGENOM" id="CLU_2278293_0_0_1"/>
<sequence>MDPSNRVAFLGIVSREGKLNLLRSCRSQHISDSRWVGTRKAETAQGSFGDIIVNAIDTESLAAQNARRLLESVRRHPVTFPSLIPHNLIRPTPGFLVGSGIH</sequence>
<dbReference type="AlphaFoldDB" id="C1H2I2"/>
<dbReference type="EMBL" id="KN294004">
    <property type="protein sequence ID" value="EEH33926.2"/>
    <property type="molecule type" value="Genomic_DNA"/>
</dbReference>
<dbReference type="KEGG" id="pbl:PAAG_04975"/>
<keyword evidence="2" id="KW-1185">Reference proteome</keyword>
<dbReference type="Proteomes" id="UP000002059">
    <property type="component" value="Partially assembled WGS sequence"/>
</dbReference>
<accession>C1H2I2</accession>
<evidence type="ECO:0000313" key="1">
    <source>
        <dbReference type="EMBL" id="EEH33926.2"/>
    </source>
</evidence>